<evidence type="ECO:0000256" key="1">
    <source>
        <dbReference type="SAM" id="Phobius"/>
    </source>
</evidence>
<proteinExistence type="predicted"/>
<evidence type="ECO:0000313" key="2">
    <source>
        <dbReference type="EMBL" id="SDF18473.1"/>
    </source>
</evidence>
<reference evidence="3" key="1">
    <citation type="submission" date="2016-10" db="EMBL/GenBank/DDBJ databases">
        <authorList>
            <person name="Varghese N."/>
            <person name="Submissions S."/>
        </authorList>
    </citation>
    <scope>NUCLEOTIDE SEQUENCE [LARGE SCALE GENOMIC DNA]</scope>
    <source>
        <strain evidence="3">CGMCC 1.6992</strain>
    </source>
</reference>
<gene>
    <name evidence="2" type="ORF">SAMN04488243_13014</name>
</gene>
<dbReference type="RefSeq" id="WP_093008216.1">
    <property type="nucleotide sequence ID" value="NZ_FNBC01000030.1"/>
</dbReference>
<accession>A0A1G7J0S6</accession>
<keyword evidence="1" id="KW-1133">Transmembrane helix</keyword>
<dbReference type="Proteomes" id="UP000199446">
    <property type="component" value="Unassembled WGS sequence"/>
</dbReference>
<name>A0A1G7J0S6_9DEIN</name>
<sequence length="107" mass="12142">MRLVQWILLLVSLGAGALGVYLYYAYPFLALPSPWGLLPLYYLLPGAYLLGLLVGGLWALALWLGGMGERRRLLREVRRLQGEVKALRQARLEEIPRIPDREPEEPS</sequence>
<dbReference type="AlphaFoldDB" id="A0A1G7J0S6"/>
<keyword evidence="1" id="KW-0812">Transmembrane</keyword>
<feature type="transmembrane region" description="Helical" evidence="1">
    <location>
        <begin position="46"/>
        <end position="65"/>
    </location>
</feature>
<protein>
    <recommendedName>
        <fullName evidence="4">Lipopolysaccharide assembly protein A domain-containing protein</fullName>
    </recommendedName>
</protein>
<feature type="transmembrane region" description="Helical" evidence="1">
    <location>
        <begin position="7"/>
        <end position="26"/>
    </location>
</feature>
<keyword evidence="1" id="KW-0472">Membrane</keyword>
<dbReference type="EMBL" id="FNBC01000030">
    <property type="protein sequence ID" value="SDF18473.1"/>
    <property type="molecule type" value="Genomic_DNA"/>
</dbReference>
<organism evidence="2 3">
    <name type="scientific">Thermus arciformis</name>
    <dbReference type="NCBI Taxonomy" id="482827"/>
    <lineage>
        <taxon>Bacteria</taxon>
        <taxon>Thermotogati</taxon>
        <taxon>Deinococcota</taxon>
        <taxon>Deinococci</taxon>
        <taxon>Thermales</taxon>
        <taxon>Thermaceae</taxon>
        <taxon>Thermus</taxon>
    </lineage>
</organism>
<dbReference type="STRING" id="482827.SAMN04488243_13014"/>
<evidence type="ECO:0008006" key="4">
    <source>
        <dbReference type="Google" id="ProtNLM"/>
    </source>
</evidence>
<evidence type="ECO:0000313" key="3">
    <source>
        <dbReference type="Proteomes" id="UP000199446"/>
    </source>
</evidence>
<keyword evidence="3" id="KW-1185">Reference proteome</keyword>